<dbReference type="GO" id="GO:0009055">
    <property type="term" value="F:electron transfer activity"/>
    <property type="evidence" value="ECO:0007669"/>
    <property type="project" value="InterPro"/>
</dbReference>
<keyword evidence="5 6" id="KW-0249">Electron transport</keyword>
<dbReference type="EMBL" id="JQED01000037">
    <property type="protein sequence ID" value="KGJ89983.1"/>
    <property type="molecule type" value="Genomic_DNA"/>
</dbReference>
<keyword evidence="4 6" id="KW-0288">FMN</keyword>
<dbReference type="Proteomes" id="UP000029843">
    <property type="component" value="Unassembled WGS sequence"/>
</dbReference>
<sequence length="264" mass="28520">MSDNIDTSQDKSSPESSGLNKSGPEKATKSPLTIAISQNTKILALFAIACTLAVSLVSALTKDRVKAQEQQQLLRTLHSIIEPSRYDNDIANDCIMMSAPELGSNKVKTAYIARKAGEIVAVAITSTAPQGYNGNIDFIMAINNDGSVSGVRVLKHQETPGLGDKIEIRKSDWITNFTGKQILSEDDRRWAVRKDNGMFDQFTGATITPRAVVKGVKSTLNYFNQHRGSIIPRPNACGEHLSATELKATISSTTTPNNGAANEQ</sequence>
<evidence type="ECO:0000313" key="10">
    <source>
        <dbReference type="EMBL" id="KGJ89983.1"/>
    </source>
</evidence>
<dbReference type="InterPro" id="IPR010209">
    <property type="entry name" value="Ion_transpt_RnfG/RsxG"/>
</dbReference>
<evidence type="ECO:0000256" key="4">
    <source>
        <dbReference type="ARBA" id="ARBA00022643"/>
    </source>
</evidence>
<dbReference type="Pfam" id="PF04205">
    <property type="entry name" value="FMN_bind"/>
    <property type="match status" value="1"/>
</dbReference>
<accession>A0A099KK74</accession>
<dbReference type="EC" id="7.-.-.-" evidence="6"/>
<keyword evidence="6 8" id="KW-1133">Transmembrane helix</keyword>
<evidence type="ECO:0000256" key="2">
    <source>
        <dbReference type="ARBA" id="ARBA00022553"/>
    </source>
</evidence>
<evidence type="ECO:0000259" key="9">
    <source>
        <dbReference type="SMART" id="SM00900"/>
    </source>
</evidence>
<dbReference type="SMART" id="SM00900">
    <property type="entry name" value="FMN_bind"/>
    <property type="match status" value="1"/>
</dbReference>
<comment type="function">
    <text evidence="6">Part of a membrane-bound complex that couples electron transfer with translocation of ions across the membrane.</text>
</comment>
<keyword evidence="6" id="KW-0997">Cell inner membrane</keyword>
<comment type="caution">
    <text evidence="10">The sequence shown here is derived from an EMBL/GenBank/DDBJ whole genome shotgun (WGS) entry which is preliminary data.</text>
</comment>
<dbReference type="InterPro" id="IPR007329">
    <property type="entry name" value="FMN-bd"/>
</dbReference>
<evidence type="ECO:0000256" key="5">
    <source>
        <dbReference type="ARBA" id="ARBA00022982"/>
    </source>
</evidence>
<reference evidence="10 11" key="1">
    <citation type="submission" date="2014-08" db="EMBL/GenBank/DDBJ databases">
        <title>Genomic and Phenotypic Diversity of Colwellia psychrerythraea strains from Disparate Marine Basins.</title>
        <authorList>
            <person name="Techtmann S.M."/>
            <person name="Stelling S.C."/>
            <person name="Utturkar S.M."/>
            <person name="Alshibli N."/>
            <person name="Harris A."/>
            <person name="Brown S.D."/>
            <person name="Hazen T.C."/>
        </authorList>
    </citation>
    <scope>NUCLEOTIDE SEQUENCE [LARGE SCALE GENOMIC DNA]</scope>
    <source>
        <strain evidence="10 11">ND2E</strain>
    </source>
</reference>
<proteinExistence type="inferred from homology"/>
<comment type="cofactor">
    <cofactor evidence="6">
        <name>FMN</name>
        <dbReference type="ChEBI" id="CHEBI:58210"/>
    </cofactor>
</comment>
<dbReference type="OrthoDB" id="9784165at2"/>
<dbReference type="PANTHER" id="PTHR36118">
    <property type="entry name" value="ION-TRANSLOCATING OXIDOREDUCTASE COMPLEX SUBUNIT G"/>
    <property type="match status" value="1"/>
</dbReference>
<dbReference type="HAMAP" id="MF_00479">
    <property type="entry name" value="RsxG_RnfG"/>
    <property type="match status" value="1"/>
</dbReference>
<feature type="modified residue" description="FMN phosphoryl threonine" evidence="6">
    <location>
        <position position="206"/>
    </location>
</feature>
<dbReference type="NCBIfam" id="NF002519">
    <property type="entry name" value="PRK01908.1"/>
    <property type="match status" value="1"/>
</dbReference>
<dbReference type="PATRIC" id="fig|28229.4.peg.2690"/>
<dbReference type="NCBIfam" id="TIGR01947">
    <property type="entry name" value="rnfG"/>
    <property type="match status" value="1"/>
</dbReference>
<keyword evidence="3 6" id="KW-0285">Flavoprotein</keyword>
<keyword evidence="6" id="KW-1003">Cell membrane</keyword>
<evidence type="ECO:0000256" key="7">
    <source>
        <dbReference type="SAM" id="MobiDB-lite"/>
    </source>
</evidence>
<dbReference type="RefSeq" id="WP_052056651.1">
    <property type="nucleotide sequence ID" value="NZ_JQED01000037.1"/>
</dbReference>
<comment type="subunit">
    <text evidence="6">The complex is composed of six subunits: RnfA, RnfB, RnfC, RnfD, RnfE and RnfG.</text>
</comment>
<feature type="region of interest" description="Disordered" evidence="7">
    <location>
        <begin position="1"/>
        <end position="28"/>
    </location>
</feature>
<dbReference type="AlphaFoldDB" id="A0A099KK74"/>
<keyword evidence="6" id="KW-1278">Translocase</keyword>
<keyword evidence="2 6" id="KW-0597">Phosphoprotein</keyword>
<dbReference type="GO" id="GO:0022900">
    <property type="term" value="P:electron transport chain"/>
    <property type="evidence" value="ECO:0007669"/>
    <property type="project" value="UniProtKB-UniRule"/>
</dbReference>
<comment type="subcellular location">
    <subcellularLocation>
        <location evidence="6">Cell inner membrane</location>
        <topology evidence="6">Single-pass membrane protein</topology>
    </subcellularLocation>
</comment>
<dbReference type="PANTHER" id="PTHR36118:SF1">
    <property type="entry name" value="ION-TRANSLOCATING OXIDOREDUCTASE COMPLEX SUBUNIT G"/>
    <property type="match status" value="1"/>
</dbReference>
<evidence type="ECO:0000256" key="3">
    <source>
        <dbReference type="ARBA" id="ARBA00022630"/>
    </source>
</evidence>
<name>A0A099KK74_COLPS</name>
<dbReference type="GO" id="GO:0010181">
    <property type="term" value="F:FMN binding"/>
    <property type="evidence" value="ECO:0007669"/>
    <property type="project" value="InterPro"/>
</dbReference>
<protein>
    <recommendedName>
        <fullName evidence="6">Ion-translocating oxidoreductase complex subunit G</fullName>
        <ecNumber evidence="6">7.-.-.-</ecNumber>
    </recommendedName>
    <alternativeName>
        <fullName evidence="6">Rnf electron transport complex subunit G</fullName>
    </alternativeName>
</protein>
<keyword evidence="1 6" id="KW-0813">Transport</keyword>
<keyword evidence="6 8" id="KW-0812">Transmembrane</keyword>
<comment type="similarity">
    <text evidence="6">Belongs to the RnfG family.</text>
</comment>
<gene>
    <name evidence="6" type="primary">rnfG</name>
    <name evidence="10" type="ORF">ND2E_3539</name>
</gene>
<feature type="transmembrane region" description="Helical" evidence="8">
    <location>
        <begin position="42"/>
        <end position="61"/>
    </location>
</feature>
<feature type="domain" description="FMN-binding" evidence="9">
    <location>
        <begin position="131"/>
        <end position="223"/>
    </location>
</feature>
<dbReference type="GO" id="GO:0005886">
    <property type="term" value="C:plasma membrane"/>
    <property type="evidence" value="ECO:0007669"/>
    <property type="project" value="UniProtKB-SubCell"/>
</dbReference>
<evidence type="ECO:0000256" key="8">
    <source>
        <dbReference type="SAM" id="Phobius"/>
    </source>
</evidence>
<evidence type="ECO:0000313" key="11">
    <source>
        <dbReference type="Proteomes" id="UP000029843"/>
    </source>
</evidence>
<organism evidence="10 11">
    <name type="scientific">Colwellia psychrerythraea</name>
    <name type="common">Vibrio psychroerythus</name>
    <dbReference type="NCBI Taxonomy" id="28229"/>
    <lineage>
        <taxon>Bacteria</taxon>
        <taxon>Pseudomonadati</taxon>
        <taxon>Pseudomonadota</taxon>
        <taxon>Gammaproteobacteria</taxon>
        <taxon>Alteromonadales</taxon>
        <taxon>Colwelliaceae</taxon>
        <taxon>Colwellia</taxon>
    </lineage>
</organism>
<keyword evidence="6 8" id="KW-0472">Membrane</keyword>
<evidence type="ECO:0000256" key="6">
    <source>
        <dbReference type="HAMAP-Rule" id="MF_00479"/>
    </source>
</evidence>
<evidence type="ECO:0000256" key="1">
    <source>
        <dbReference type="ARBA" id="ARBA00022448"/>
    </source>
</evidence>